<gene>
    <name evidence="3" type="ORF">FA10DRAFT_88504</name>
</gene>
<dbReference type="AlphaFoldDB" id="A0A316YTA9"/>
<dbReference type="SUPFAM" id="SSF50685">
    <property type="entry name" value="Barwin-like endoglucanases"/>
    <property type="match status" value="1"/>
</dbReference>
<dbReference type="PANTHER" id="PTHR31836">
    <property type="match status" value="1"/>
</dbReference>
<evidence type="ECO:0000256" key="2">
    <source>
        <dbReference type="SAM" id="SignalP"/>
    </source>
</evidence>
<evidence type="ECO:0000313" key="4">
    <source>
        <dbReference type="Proteomes" id="UP000245768"/>
    </source>
</evidence>
<keyword evidence="1 2" id="KW-0732">Signal</keyword>
<dbReference type="InterPro" id="IPR036908">
    <property type="entry name" value="RlpA-like_sf"/>
</dbReference>
<protein>
    <recommendedName>
        <fullName evidence="5">RlpA-like protein double-psi beta-barrel domain-containing protein</fullName>
    </recommendedName>
</protein>
<feature type="chain" id="PRO_5016399341" description="RlpA-like protein double-psi beta-barrel domain-containing protein" evidence="2">
    <location>
        <begin position="24"/>
        <end position="151"/>
    </location>
</feature>
<reference evidence="3 4" key="1">
    <citation type="journal article" date="2018" name="Mol. Biol. Evol.">
        <title>Broad Genomic Sampling Reveals a Smut Pathogenic Ancestry of the Fungal Clade Ustilaginomycotina.</title>
        <authorList>
            <person name="Kijpornyongpan T."/>
            <person name="Mondo S.J."/>
            <person name="Barry K."/>
            <person name="Sandor L."/>
            <person name="Lee J."/>
            <person name="Lipzen A."/>
            <person name="Pangilinan J."/>
            <person name="LaButti K."/>
            <person name="Hainaut M."/>
            <person name="Henrissat B."/>
            <person name="Grigoriev I.V."/>
            <person name="Spatafora J.W."/>
            <person name="Aime M.C."/>
        </authorList>
    </citation>
    <scope>NUCLEOTIDE SEQUENCE [LARGE SCALE GENOMIC DNA]</scope>
    <source>
        <strain evidence="3 4">MCA 4198</strain>
    </source>
</reference>
<dbReference type="STRING" id="215250.A0A316YTA9"/>
<sequence length="151" mass="16281">MRFSTVALAITAVLATSIVATEATNETIEVVSRDETHALGVRHKKPHHTKKGWEVYTDCKLTWYGGGQLDAPACGGATPSDSSMIVAVSTDSPFKCHDKLHLHHQGKMVEVTVVDHCDGCAPHHVDATKGVFSKLANLDDGVISGLHIRRM</sequence>
<organism evidence="3 4">
    <name type="scientific">Acaromyces ingoldii</name>
    <dbReference type="NCBI Taxonomy" id="215250"/>
    <lineage>
        <taxon>Eukaryota</taxon>
        <taxon>Fungi</taxon>
        <taxon>Dikarya</taxon>
        <taxon>Basidiomycota</taxon>
        <taxon>Ustilaginomycotina</taxon>
        <taxon>Exobasidiomycetes</taxon>
        <taxon>Exobasidiales</taxon>
        <taxon>Cryptobasidiaceae</taxon>
        <taxon>Acaromyces</taxon>
    </lineage>
</organism>
<feature type="signal peptide" evidence="2">
    <location>
        <begin position="1"/>
        <end position="23"/>
    </location>
</feature>
<dbReference type="RefSeq" id="XP_025379474.1">
    <property type="nucleotide sequence ID" value="XM_025525755.1"/>
</dbReference>
<dbReference type="OrthoDB" id="406505at2759"/>
<dbReference type="PANTHER" id="PTHR31836:SF28">
    <property type="entry name" value="SRCR DOMAIN-CONTAINING PROTEIN-RELATED"/>
    <property type="match status" value="1"/>
</dbReference>
<accession>A0A316YTA9</accession>
<dbReference type="EMBL" id="KZ819635">
    <property type="protein sequence ID" value="PWN92276.1"/>
    <property type="molecule type" value="Genomic_DNA"/>
</dbReference>
<evidence type="ECO:0008006" key="5">
    <source>
        <dbReference type="Google" id="ProtNLM"/>
    </source>
</evidence>
<evidence type="ECO:0000256" key="1">
    <source>
        <dbReference type="ARBA" id="ARBA00022729"/>
    </source>
</evidence>
<evidence type="ECO:0000313" key="3">
    <source>
        <dbReference type="EMBL" id="PWN92276.1"/>
    </source>
</evidence>
<name>A0A316YTA9_9BASI</name>
<proteinExistence type="predicted"/>
<dbReference type="InParanoid" id="A0A316YTA9"/>
<dbReference type="CDD" id="cd22191">
    <property type="entry name" value="DPBB_RlpA_EXP_N-like"/>
    <property type="match status" value="1"/>
</dbReference>
<dbReference type="Gene3D" id="2.40.40.10">
    <property type="entry name" value="RlpA-like domain"/>
    <property type="match status" value="1"/>
</dbReference>
<keyword evidence="4" id="KW-1185">Reference proteome</keyword>
<dbReference type="GeneID" id="37047671"/>
<dbReference type="Proteomes" id="UP000245768">
    <property type="component" value="Unassembled WGS sequence"/>
</dbReference>
<dbReference type="InterPro" id="IPR051477">
    <property type="entry name" value="Expansin_CellWall"/>
</dbReference>